<evidence type="ECO:0000259" key="12">
    <source>
        <dbReference type="Pfam" id="PF01643"/>
    </source>
</evidence>
<dbReference type="GO" id="GO:0016297">
    <property type="term" value="F:fatty acyl-[ACP] hydrolase activity"/>
    <property type="evidence" value="ECO:0007669"/>
    <property type="project" value="InterPro"/>
</dbReference>
<dbReference type="PANTHER" id="PTHR31727:SF18">
    <property type="entry name" value="ACYL-[ACYL-CARRIER-PROTEIN] HYDROLASE"/>
    <property type="match status" value="1"/>
</dbReference>
<keyword evidence="8" id="KW-0809">Transit peptide</keyword>
<evidence type="ECO:0000313" key="15">
    <source>
        <dbReference type="Proteomes" id="UP000822688"/>
    </source>
</evidence>
<keyword evidence="10 11" id="KW-0275">Fatty acid biosynthesis</keyword>
<name>A0A8T0IJF2_CERPU</name>
<protein>
    <recommendedName>
        <fullName evidence="11">Acyl-[acyl-carrier-protein] hydrolase</fullName>
        <ecNumber evidence="11">3.1.2.-</ecNumber>
    </recommendedName>
</protein>
<dbReference type="InterPro" id="IPR049427">
    <property type="entry name" value="Acyl-ACP_TE_C"/>
</dbReference>
<reference evidence="14" key="1">
    <citation type="submission" date="2020-06" db="EMBL/GenBank/DDBJ databases">
        <title>WGS assembly of Ceratodon purpureus strain R40.</title>
        <authorList>
            <person name="Carey S.B."/>
            <person name="Jenkins J."/>
            <person name="Shu S."/>
            <person name="Lovell J.T."/>
            <person name="Sreedasyam A."/>
            <person name="Maumus F."/>
            <person name="Tiley G.P."/>
            <person name="Fernandez-Pozo N."/>
            <person name="Barry K."/>
            <person name="Chen C."/>
            <person name="Wang M."/>
            <person name="Lipzen A."/>
            <person name="Daum C."/>
            <person name="Saski C.A."/>
            <person name="Payton A.C."/>
            <person name="Mcbreen J.C."/>
            <person name="Conrad R.E."/>
            <person name="Kollar L.M."/>
            <person name="Olsson S."/>
            <person name="Huttunen S."/>
            <person name="Landis J.B."/>
            <person name="Wickett N.J."/>
            <person name="Johnson M.G."/>
            <person name="Rensing S.A."/>
            <person name="Grimwood J."/>
            <person name="Schmutz J."/>
            <person name="Mcdaniel S.F."/>
        </authorList>
    </citation>
    <scope>NUCLEOTIDE SEQUENCE</scope>
    <source>
        <strain evidence="14">R40</strain>
    </source>
</reference>
<gene>
    <name evidence="14" type="ORF">KC19_3G076900</name>
</gene>
<comment type="function">
    <text evidence="11">Plays an essential role in chain termination during de novo fatty acid synthesis.</text>
</comment>
<evidence type="ECO:0000259" key="13">
    <source>
        <dbReference type="Pfam" id="PF20791"/>
    </source>
</evidence>
<evidence type="ECO:0000256" key="4">
    <source>
        <dbReference type="ARBA" id="ARBA00022528"/>
    </source>
</evidence>
<accession>A0A8T0IJF2</accession>
<keyword evidence="5 11" id="KW-0934">Plastid</keyword>
<evidence type="ECO:0000256" key="3">
    <source>
        <dbReference type="ARBA" id="ARBA00022516"/>
    </source>
</evidence>
<evidence type="ECO:0000256" key="11">
    <source>
        <dbReference type="RuleBase" id="RU363096"/>
    </source>
</evidence>
<dbReference type="FunFam" id="3.10.129.10:FF:000014">
    <property type="entry name" value="Acyl-[acyl-carrier-protein] hydrolase"/>
    <property type="match status" value="1"/>
</dbReference>
<dbReference type="GO" id="GO:0000036">
    <property type="term" value="F:acyl carrier activity"/>
    <property type="evidence" value="ECO:0007669"/>
    <property type="project" value="TreeGrafter"/>
</dbReference>
<dbReference type="PANTHER" id="PTHR31727">
    <property type="entry name" value="OLEOYL-ACYL CARRIER PROTEIN THIOESTERASE 1, CHLOROPLASTIC"/>
    <property type="match status" value="1"/>
</dbReference>
<evidence type="ECO:0000256" key="8">
    <source>
        <dbReference type="ARBA" id="ARBA00022946"/>
    </source>
</evidence>
<comment type="similarity">
    <text evidence="2 11">Belongs to the acyl-ACP thioesterase family.</text>
</comment>
<sequence>MTPISTGSLGYTAIQAMEALGPMSSLRLPSTSGLRNSSQNLELAKSSKKFTSIHGLQWRRSKVKQGSVQAVLMEPTNLNESSQFGGNGSSSSNSKAAMSMAVNSAASSVLQQSSGSVEEALTSHTAKLKKARSFSHDKEKMRRDLIPLHHFRQGGFAENSLMYRQIFVIRSYEVGPDKSTSVREIFSLFQEMALNHVQLLGIAGDGFGATRAMNRLGLIWVVTKMQVDVERYPVWPEVIEIDSWVASAGKNGMRRDWIMRSYKTGEVLARATSTWCMMNGTTRRLSKIPDEVRSEIEPNFMDHRFAFSQDDSPVAPRITKLDDVSTEHRSSHLKSTPTDLDMNQHVNNLKYINWVLESIPDEHIQTHKLASIVLEYRRECHSTDIVESLTSSKTVINGDETVISDSNDWCESGETPSRCCEYSHLLRTQDAGQEILRGKTTWRARSNGDSFNSTS</sequence>
<evidence type="ECO:0000256" key="10">
    <source>
        <dbReference type="ARBA" id="ARBA00023160"/>
    </source>
</evidence>
<keyword evidence="6 11" id="KW-0378">Hydrolase</keyword>
<dbReference type="EMBL" id="CM026423">
    <property type="protein sequence ID" value="KAG0582678.1"/>
    <property type="molecule type" value="Genomic_DNA"/>
</dbReference>
<dbReference type="Pfam" id="PF01643">
    <property type="entry name" value="Acyl-ACP_TE"/>
    <property type="match status" value="1"/>
</dbReference>
<evidence type="ECO:0000313" key="14">
    <source>
        <dbReference type="EMBL" id="KAG0582678.1"/>
    </source>
</evidence>
<proteinExistence type="inferred from homology"/>
<dbReference type="Pfam" id="PF20791">
    <property type="entry name" value="Acyl-ACP_TE_C"/>
    <property type="match status" value="1"/>
</dbReference>
<comment type="caution">
    <text evidence="14">The sequence shown here is derived from an EMBL/GenBank/DDBJ whole genome shotgun (WGS) entry which is preliminary data.</text>
</comment>
<dbReference type="EC" id="3.1.2.-" evidence="11"/>
<feature type="domain" description="Acyl-ACP thioesterase-like C-terminal" evidence="13">
    <location>
        <begin position="327"/>
        <end position="443"/>
    </location>
</feature>
<keyword evidence="15" id="KW-1185">Reference proteome</keyword>
<organism evidence="14 15">
    <name type="scientific">Ceratodon purpureus</name>
    <name type="common">Fire moss</name>
    <name type="synonym">Dicranum purpureum</name>
    <dbReference type="NCBI Taxonomy" id="3225"/>
    <lineage>
        <taxon>Eukaryota</taxon>
        <taxon>Viridiplantae</taxon>
        <taxon>Streptophyta</taxon>
        <taxon>Embryophyta</taxon>
        <taxon>Bryophyta</taxon>
        <taxon>Bryophytina</taxon>
        <taxon>Bryopsida</taxon>
        <taxon>Dicranidae</taxon>
        <taxon>Pseudoditrichales</taxon>
        <taxon>Ditrichaceae</taxon>
        <taxon>Ceratodon</taxon>
    </lineage>
</organism>
<evidence type="ECO:0000256" key="9">
    <source>
        <dbReference type="ARBA" id="ARBA00023098"/>
    </source>
</evidence>
<evidence type="ECO:0000256" key="5">
    <source>
        <dbReference type="ARBA" id="ARBA00022640"/>
    </source>
</evidence>
<dbReference type="InterPro" id="IPR045023">
    <property type="entry name" value="FATA/B"/>
</dbReference>
<dbReference type="Proteomes" id="UP000822688">
    <property type="component" value="Chromosome 3"/>
</dbReference>
<feature type="domain" description="Acyl-ACP thioesterase N-terminal hotdog" evidence="12">
    <location>
        <begin position="162"/>
        <end position="296"/>
    </location>
</feature>
<dbReference type="GO" id="GO:0009507">
    <property type="term" value="C:chloroplast"/>
    <property type="evidence" value="ECO:0007669"/>
    <property type="project" value="UniProtKB-SubCell"/>
</dbReference>
<dbReference type="InterPro" id="IPR029069">
    <property type="entry name" value="HotDog_dom_sf"/>
</dbReference>
<keyword evidence="7 11" id="KW-0276">Fatty acid metabolism</keyword>
<keyword evidence="3 11" id="KW-0444">Lipid biosynthesis</keyword>
<dbReference type="AlphaFoldDB" id="A0A8T0IJF2"/>
<dbReference type="InterPro" id="IPR002864">
    <property type="entry name" value="Acyl-ACP_thioesterase_NHD"/>
</dbReference>
<evidence type="ECO:0000256" key="2">
    <source>
        <dbReference type="ARBA" id="ARBA00006500"/>
    </source>
</evidence>
<dbReference type="SUPFAM" id="SSF54637">
    <property type="entry name" value="Thioesterase/thiol ester dehydrase-isomerase"/>
    <property type="match status" value="2"/>
</dbReference>
<comment type="subcellular location">
    <subcellularLocation>
        <location evidence="1 11">Plastid</location>
        <location evidence="1 11">Chloroplast</location>
    </subcellularLocation>
</comment>
<dbReference type="Gene3D" id="3.10.129.10">
    <property type="entry name" value="Hotdog Thioesterase"/>
    <property type="match status" value="1"/>
</dbReference>
<evidence type="ECO:0000256" key="7">
    <source>
        <dbReference type="ARBA" id="ARBA00022832"/>
    </source>
</evidence>
<keyword evidence="4 11" id="KW-0150">Chloroplast</keyword>
<evidence type="ECO:0000256" key="6">
    <source>
        <dbReference type="ARBA" id="ARBA00022801"/>
    </source>
</evidence>
<evidence type="ECO:0000256" key="1">
    <source>
        <dbReference type="ARBA" id="ARBA00004229"/>
    </source>
</evidence>
<keyword evidence="9 11" id="KW-0443">Lipid metabolism</keyword>
<dbReference type="CDD" id="cd00586">
    <property type="entry name" value="4HBT"/>
    <property type="match status" value="1"/>
</dbReference>